<dbReference type="AlphaFoldDB" id="A0A1G4X8K4"/>
<gene>
    <name evidence="2" type="ORF">SAMN03159343_0127</name>
</gene>
<feature type="compositionally biased region" description="Acidic residues" evidence="1">
    <location>
        <begin position="54"/>
        <end position="63"/>
    </location>
</feature>
<evidence type="ECO:0000313" key="3">
    <source>
        <dbReference type="Proteomes" id="UP000198981"/>
    </source>
</evidence>
<sequence>MTAPGVVPAEPVARRPRGFAVGLLLGLLLTAGPVVAIRTGALPEPALGSGSSSDADDADDDVPFSDPVRLQGALDAAVAEVGSDRATQVVVEAREFAVVLFDPATNLWTRYQEYAFDRPGDGRSEPLPAQPPAEAEFPLGTVSAAGLTAALVTGNRAIGNDADEVGYLQLVAERPFPVYGDVLLTVVDRYSAGARAWLSPAGEVLRSEVG</sequence>
<dbReference type="EMBL" id="FMUH01000001">
    <property type="protein sequence ID" value="SCX37530.1"/>
    <property type="molecule type" value="Genomic_DNA"/>
</dbReference>
<organism evidence="2 3">
    <name type="scientific">Klenkia marina</name>
    <dbReference type="NCBI Taxonomy" id="1960309"/>
    <lineage>
        <taxon>Bacteria</taxon>
        <taxon>Bacillati</taxon>
        <taxon>Actinomycetota</taxon>
        <taxon>Actinomycetes</taxon>
        <taxon>Geodermatophilales</taxon>
        <taxon>Geodermatophilaceae</taxon>
        <taxon>Klenkia</taxon>
    </lineage>
</organism>
<dbReference type="STRING" id="1960309.SAMN03159343_0127"/>
<keyword evidence="3" id="KW-1185">Reference proteome</keyword>
<name>A0A1G4X8K4_9ACTN</name>
<evidence type="ECO:0000313" key="2">
    <source>
        <dbReference type="EMBL" id="SCX37530.1"/>
    </source>
</evidence>
<reference evidence="3" key="1">
    <citation type="submission" date="2016-10" db="EMBL/GenBank/DDBJ databases">
        <authorList>
            <person name="Varghese N."/>
            <person name="Submissions S."/>
        </authorList>
    </citation>
    <scope>NUCLEOTIDE SEQUENCE [LARGE SCALE GENOMIC DNA]</scope>
    <source>
        <strain evidence="3">DSM 45722</strain>
    </source>
</reference>
<dbReference type="RefSeq" id="WP_092798764.1">
    <property type="nucleotide sequence ID" value="NZ_FMUH01000001.1"/>
</dbReference>
<dbReference type="Proteomes" id="UP000198981">
    <property type="component" value="Unassembled WGS sequence"/>
</dbReference>
<evidence type="ECO:0000256" key="1">
    <source>
        <dbReference type="SAM" id="MobiDB-lite"/>
    </source>
</evidence>
<accession>A0A1G4X8K4</accession>
<dbReference type="OrthoDB" id="5193875at2"/>
<feature type="region of interest" description="Disordered" evidence="1">
    <location>
        <begin position="43"/>
        <end position="66"/>
    </location>
</feature>
<proteinExistence type="predicted"/>
<protein>
    <submittedName>
        <fullName evidence="2">Uncharacterized protein</fullName>
    </submittedName>
</protein>